<reference evidence="1" key="1">
    <citation type="submission" date="2018-05" db="EMBL/GenBank/DDBJ databases">
        <authorList>
            <person name="Lanie J.A."/>
            <person name="Ng W.-L."/>
            <person name="Kazmierczak K.M."/>
            <person name="Andrzejewski T.M."/>
            <person name="Davidsen T.M."/>
            <person name="Wayne K.J."/>
            <person name="Tettelin H."/>
            <person name="Glass J.I."/>
            <person name="Rusch D."/>
            <person name="Podicherti R."/>
            <person name="Tsui H.-C.T."/>
            <person name="Winkler M.E."/>
        </authorList>
    </citation>
    <scope>NUCLEOTIDE SEQUENCE</scope>
</reference>
<dbReference type="NCBIfam" id="NF038050">
    <property type="entry name" value="NrtS"/>
    <property type="match status" value="1"/>
</dbReference>
<name>A0A382J1P7_9ZZZZ</name>
<gene>
    <name evidence="1" type="ORF">METZ01_LOCUS257857</name>
</gene>
<dbReference type="EMBL" id="UINC01070675">
    <property type="protein sequence ID" value="SVC05003.1"/>
    <property type="molecule type" value="Genomic_DNA"/>
</dbReference>
<feature type="non-terminal residue" evidence="1">
    <location>
        <position position="1"/>
    </location>
</feature>
<evidence type="ECO:0000313" key="1">
    <source>
        <dbReference type="EMBL" id="SVC05003.1"/>
    </source>
</evidence>
<dbReference type="InterPro" id="IPR047700">
    <property type="entry name" value="NrtS-like"/>
</dbReference>
<protein>
    <submittedName>
        <fullName evidence="1">Uncharacterized protein</fullName>
    </submittedName>
</protein>
<proteinExistence type="predicted"/>
<organism evidence="1">
    <name type="scientific">marine metagenome</name>
    <dbReference type="NCBI Taxonomy" id="408172"/>
    <lineage>
        <taxon>unclassified sequences</taxon>
        <taxon>metagenomes</taxon>
        <taxon>ecological metagenomes</taxon>
    </lineage>
</organism>
<dbReference type="AlphaFoldDB" id="A0A382J1P7"/>
<accession>A0A382J1P7</accession>
<sequence>VQIRALKTALLVGSILVAINHPEIVLEGYIDTSILLKSLLTYCVPYAVSSYSSVLALSQGH</sequence>